<gene>
    <name evidence="8" type="ORF">ACFYQT_12390</name>
</gene>
<evidence type="ECO:0000256" key="7">
    <source>
        <dbReference type="RuleBase" id="RU000417"/>
    </source>
</evidence>
<organism evidence="8 9">
    <name type="scientific">Streptomyces tibetensis</name>
    <dbReference type="NCBI Taxonomy" id="2382123"/>
    <lineage>
        <taxon>Bacteria</taxon>
        <taxon>Bacillati</taxon>
        <taxon>Actinomycetota</taxon>
        <taxon>Actinomycetes</taxon>
        <taxon>Kitasatosporales</taxon>
        <taxon>Streptomycetaceae</taxon>
        <taxon>Streptomyces</taxon>
    </lineage>
</organism>
<evidence type="ECO:0000313" key="8">
    <source>
        <dbReference type="EMBL" id="MFF0004220.1"/>
    </source>
</evidence>
<reference evidence="8 9" key="1">
    <citation type="submission" date="2024-10" db="EMBL/GenBank/DDBJ databases">
        <title>The Natural Products Discovery Center: Release of the First 8490 Sequenced Strains for Exploring Actinobacteria Biosynthetic Diversity.</title>
        <authorList>
            <person name="Kalkreuter E."/>
            <person name="Kautsar S.A."/>
            <person name="Yang D."/>
            <person name="Bader C.D."/>
            <person name="Teijaro C.N."/>
            <person name="Fluegel L."/>
            <person name="Davis C.M."/>
            <person name="Simpson J.R."/>
            <person name="Lauterbach L."/>
            <person name="Steele A.D."/>
            <person name="Gui C."/>
            <person name="Meng S."/>
            <person name="Li G."/>
            <person name="Viehrig K."/>
            <person name="Ye F."/>
            <person name="Su P."/>
            <person name="Kiefer A.F."/>
            <person name="Nichols A."/>
            <person name="Cepeda A.J."/>
            <person name="Yan W."/>
            <person name="Fan B."/>
            <person name="Jiang Y."/>
            <person name="Adhikari A."/>
            <person name="Zheng C.-J."/>
            <person name="Schuster L."/>
            <person name="Cowan T.M."/>
            <person name="Smanski M.J."/>
            <person name="Chevrette M.G."/>
            <person name="De Carvalho L.P.S."/>
            <person name="Shen B."/>
        </authorList>
    </citation>
    <scope>NUCLEOTIDE SEQUENCE [LARGE SCALE GENOMIC DNA]</scope>
    <source>
        <strain evidence="8 9">NPDC005497</strain>
    </source>
</reference>
<dbReference type="PROSITE" id="PS00094">
    <property type="entry name" value="C5_MTASE_1"/>
    <property type="match status" value="1"/>
</dbReference>
<keyword evidence="2 5" id="KW-0808">Transferase</keyword>
<dbReference type="Pfam" id="PF00145">
    <property type="entry name" value="DNA_methylase"/>
    <property type="match status" value="1"/>
</dbReference>
<dbReference type="InterPro" id="IPR031303">
    <property type="entry name" value="C5_meth_CS"/>
</dbReference>
<dbReference type="PRINTS" id="PR00105">
    <property type="entry name" value="C5METTRFRASE"/>
</dbReference>
<dbReference type="PANTHER" id="PTHR10629">
    <property type="entry name" value="CYTOSINE-SPECIFIC METHYLTRANSFERASE"/>
    <property type="match status" value="1"/>
</dbReference>
<comment type="caution">
    <text evidence="8">The sequence shown here is derived from an EMBL/GenBank/DDBJ whole genome shotgun (WGS) entry which is preliminary data.</text>
</comment>
<dbReference type="InterPro" id="IPR001525">
    <property type="entry name" value="C5_MeTfrase"/>
</dbReference>
<evidence type="ECO:0000256" key="2">
    <source>
        <dbReference type="ARBA" id="ARBA00022679"/>
    </source>
</evidence>
<accession>A0ABW6MT61</accession>
<dbReference type="GO" id="GO:0032259">
    <property type="term" value="P:methylation"/>
    <property type="evidence" value="ECO:0007669"/>
    <property type="project" value="UniProtKB-KW"/>
</dbReference>
<dbReference type="SUPFAM" id="SSF53335">
    <property type="entry name" value="S-adenosyl-L-methionine-dependent methyltransferases"/>
    <property type="match status" value="1"/>
</dbReference>
<name>A0ABW6MT61_9ACTN</name>
<evidence type="ECO:0000313" key="9">
    <source>
        <dbReference type="Proteomes" id="UP001601422"/>
    </source>
</evidence>
<evidence type="ECO:0000256" key="1">
    <source>
        <dbReference type="ARBA" id="ARBA00022603"/>
    </source>
</evidence>
<dbReference type="Proteomes" id="UP001601422">
    <property type="component" value="Unassembled WGS sequence"/>
</dbReference>
<dbReference type="Gene3D" id="3.90.120.10">
    <property type="entry name" value="DNA Methylase, subunit A, domain 2"/>
    <property type="match status" value="1"/>
</dbReference>
<dbReference type="InterPro" id="IPR029063">
    <property type="entry name" value="SAM-dependent_MTases_sf"/>
</dbReference>
<comment type="catalytic activity">
    <reaction evidence="7">
        <text>a 2'-deoxycytidine in DNA + S-adenosyl-L-methionine = a 5-methyl-2'-deoxycytidine in DNA + S-adenosyl-L-homocysteine + H(+)</text>
        <dbReference type="Rhea" id="RHEA:13681"/>
        <dbReference type="Rhea" id="RHEA-COMP:11369"/>
        <dbReference type="Rhea" id="RHEA-COMP:11370"/>
        <dbReference type="ChEBI" id="CHEBI:15378"/>
        <dbReference type="ChEBI" id="CHEBI:57856"/>
        <dbReference type="ChEBI" id="CHEBI:59789"/>
        <dbReference type="ChEBI" id="CHEBI:85452"/>
        <dbReference type="ChEBI" id="CHEBI:85454"/>
        <dbReference type="EC" id="2.1.1.37"/>
    </reaction>
</comment>
<dbReference type="NCBIfam" id="TIGR00675">
    <property type="entry name" value="dcm"/>
    <property type="match status" value="1"/>
</dbReference>
<proteinExistence type="inferred from homology"/>
<keyword evidence="4" id="KW-0680">Restriction system</keyword>
<dbReference type="RefSeq" id="WP_389827712.1">
    <property type="nucleotide sequence ID" value="NZ_JBIAJP010000002.1"/>
</dbReference>
<dbReference type="CDD" id="cd00315">
    <property type="entry name" value="Cyt_C5_DNA_methylase"/>
    <property type="match status" value="1"/>
</dbReference>
<dbReference type="PROSITE" id="PS51679">
    <property type="entry name" value="SAM_MT_C5"/>
    <property type="match status" value="1"/>
</dbReference>
<dbReference type="Gene3D" id="3.40.50.150">
    <property type="entry name" value="Vaccinia Virus protein VP39"/>
    <property type="match status" value="1"/>
</dbReference>
<keyword evidence="9" id="KW-1185">Reference proteome</keyword>
<dbReference type="PROSITE" id="PS00095">
    <property type="entry name" value="C5_MTASE_2"/>
    <property type="match status" value="1"/>
</dbReference>
<evidence type="ECO:0000256" key="5">
    <source>
        <dbReference type="PROSITE-ProRule" id="PRU01016"/>
    </source>
</evidence>
<dbReference type="EC" id="2.1.1.37" evidence="7"/>
<evidence type="ECO:0000256" key="4">
    <source>
        <dbReference type="ARBA" id="ARBA00022747"/>
    </source>
</evidence>
<evidence type="ECO:0000256" key="6">
    <source>
        <dbReference type="RuleBase" id="RU000416"/>
    </source>
</evidence>
<feature type="active site" evidence="5">
    <location>
        <position position="81"/>
    </location>
</feature>
<dbReference type="GO" id="GO:0003886">
    <property type="term" value="F:DNA (cytosine-5-)-methyltransferase activity"/>
    <property type="evidence" value="ECO:0007669"/>
    <property type="project" value="UniProtKB-EC"/>
</dbReference>
<sequence length="335" mass="36198">MLSSGSLTSLEICAGGGGQAIGVEQAGFQHVALVEQKAQACQTLRLNRPSWQVVEMDLRNFEPERDAGITSVDLLAGGVPCTPYSIAGHQKGAGDERDLLPEAIRLTKTLRPRALMLENVKTLATGRSFATVRESLIQSLEDLDYDVQFTVLDAQEFGVPQTRLRTLIVAVRKDLKKFQWPLPVWELPQTVGEVLRESMKARGWGGADEWAQLANGIAPTIVGGSDKHGGGDLGPDRAKRRWAQMAVNGDSTAEQVPGPDFVLRHGVGRGGWKGYPKLTPEQAALLQGFPPNWEFAGSRTARYKQIGNAFPPPVACAVASAIAEVLRETPTDQVA</sequence>
<dbReference type="EMBL" id="JBIAJP010000002">
    <property type="protein sequence ID" value="MFF0004220.1"/>
    <property type="molecule type" value="Genomic_DNA"/>
</dbReference>
<dbReference type="PANTHER" id="PTHR10629:SF52">
    <property type="entry name" value="DNA (CYTOSINE-5)-METHYLTRANSFERASE 1"/>
    <property type="match status" value="1"/>
</dbReference>
<keyword evidence="3 5" id="KW-0949">S-adenosyl-L-methionine</keyword>
<comment type="similarity">
    <text evidence="5 6">Belongs to the class I-like SAM-binding methyltransferase superfamily. C5-methyltransferase family.</text>
</comment>
<keyword evidence="1 5" id="KW-0489">Methyltransferase</keyword>
<protein>
    <recommendedName>
        <fullName evidence="7">Cytosine-specific methyltransferase</fullName>
        <ecNumber evidence="7">2.1.1.37</ecNumber>
    </recommendedName>
</protein>
<evidence type="ECO:0000256" key="3">
    <source>
        <dbReference type="ARBA" id="ARBA00022691"/>
    </source>
</evidence>
<dbReference type="InterPro" id="IPR050390">
    <property type="entry name" value="C5-Methyltransferase"/>
</dbReference>
<dbReference type="InterPro" id="IPR018117">
    <property type="entry name" value="C5_DNA_meth_AS"/>
</dbReference>